<dbReference type="InterPro" id="IPR000261">
    <property type="entry name" value="EH_dom"/>
</dbReference>
<dbReference type="PANTHER" id="PTHR15463">
    <property type="entry name" value="AP1 GAMMA SUBUNIT BINDING PROTEIN 1"/>
    <property type="match status" value="1"/>
</dbReference>
<feature type="region of interest" description="Disordered" evidence="2">
    <location>
        <begin position="454"/>
        <end position="478"/>
    </location>
</feature>
<feature type="coiled-coil region" evidence="1">
    <location>
        <begin position="107"/>
        <end position="142"/>
    </location>
</feature>
<accession>R7UDJ6</accession>
<feature type="compositionally biased region" description="Polar residues" evidence="2">
    <location>
        <begin position="793"/>
        <end position="804"/>
    </location>
</feature>
<feature type="region of interest" description="Disordered" evidence="2">
    <location>
        <begin position="629"/>
        <end position="657"/>
    </location>
</feature>
<dbReference type="Pfam" id="PF12763">
    <property type="entry name" value="EH"/>
    <property type="match status" value="1"/>
</dbReference>
<dbReference type="CDD" id="cd00052">
    <property type="entry name" value="EH"/>
    <property type="match status" value="1"/>
</dbReference>
<evidence type="ECO:0000256" key="1">
    <source>
        <dbReference type="SAM" id="Coils"/>
    </source>
</evidence>
<reference evidence="4 6" key="2">
    <citation type="journal article" date="2013" name="Nature">
        <title>Insights into bilaterian evolution from three spiralian genomes.</title>
        <authorList>
            <person name="Simakov O."/>
            <person name="Marletaz F."/>
            <person name="Cho S.J."/>
            <person name="Edsinger-Gonzales E."/>
            <person name="Havlak P."/>
            <person name="Hellsten U."/>
            <person name="Kuo D.H."/>
            <person name="Larsson T."/>
            <person name="Lv J."/>
            <person name="Arendt D."/>
            <person name="Savage R."/>
            <person name="Osoegawa K."/>
            <person name="de Jong P."/>
            <person name="Grimwood J."/>
            <person name="Chapman J.A."/>
            <person name="Shapiro H."/>
            <person name="Aerts A."/>
            <person name="Otillar R.P."/>
            <person name="Terry A.Y."/>
            <person name="Boore J.L."/>
            <person name="Grigoriev I.V."/>
            <person name="Lindberg D.R."/>
            <person name="Seaver E.C."/>
            <person name="Weisblat D.A."/>
            <person name="Putnam N.H."/>
            <person name="Rokhsar D.S."/>
        </authorList>
    </citation>
    <scope>NUCLEOTIDE SEQUENCE</scope>
    <source>
        <strain evidence="4 6">I ESC-2004</strain>
    </source>
</reference>
<feature type="region of interest" description="Disordered" evidence="2">
    <location>
        <begin position="524"/>
        <end position="566"/>
    </location>
</feature>
<dbReference type="InterPro" id="IPR059024">
    <property type="entry name" value="SYNRG_C"/>
</dbReference>
<evidence type="ECO:0000256" key="2">
    <source>
        <dbReference type="SAM" id="MobiDB-lite"/>
    </source>
</evidence>
<organism evidence="4">
    <name type="scientific">Capitella teleta</name>
    <name type="common">Polychaete worm</name>
    <dbReference type="NCBI Taxonomy" id="283909"/>
    <lineage>
        <taxon>Eukaryota</taxon>
        <taxon>Metazoa</taxon>
        <taxon>Spiralia</taxon>
        <taxon>Lophotrochozoa</taxon>
        <taxon>Annelida</taxon>
        <taxon>Polychaeta</taxon>
        <taxon>Sedentaria</taxon>
        <taxon>Scolecida</taxon>
        <taxon>Capitellidae</taxon>
        <taxon>Capitella</taxon>
    </lineage>
</organism>
<feature type="compositionally biased region" description="Pro residues" evidence="2">
    <location>
        <begin position="454"/>
        <end position="469"/>
    </location>
</feature>
<feature type="domain" description="EH" evidence="3">
    <location>
        <begin position="318"/>
        <end position="437"/>
    </location>
</feature>
<dbReference type="GO" id="GO:0030130">
    <property type="term" value="C:clathrin coat of trans-Golgi network vesicle"/>
    <property type="evidence" value="ECO:0007669"/>
    <property type="project" value="TreeGrafter"/>
</dbReference>
<protein>
    <recommendedName>
        <fullName evidence="3">EH domain-containing protein</fullName>
    </recommendedName>
</protein>
<evidence type="ECO:0000313" key="4">
    <source>
        <dbReference type="EMBL" id="ELU04054.1"/>
    </source>
</evidence>
<evidence type="ECO:0000313" key="6">
    <source>
        <dbReference type="Proteomes" id="UP000014760"/>
    </source>
</evidence>
<dbReference type="STRING" id="283909.R7UDJ6"/>
<dbReference type="OMA" id="EDAMISW"/>
<dbReference type="Pfam" id="PF25999">
    <property type="entry name" value="SYNRG_C"/>
    <property type="match status" value="1"/>
</dbReference>
<dbReference type="EMBL" id="KB302616">
    <property type="protein sequence ID" value="ELU04054.1"/>
    <property type="molecule type" value="Genomic_DNA"/>
</dbReference>
<dbReference type="InterPro" id="IPR039656">
    <property type="entry name" value="SYNRG"/>
</dbReference>
<name>R7UDJ6_CAPTE</name>
<evidence type="ECO:0000259" key="3">
    <source>
        <dbReference type="PROSITE" id="PS50031"/>
    </source>
</evidence>
<reference evidence="6" key="1">
    <citation type="submission" date="2012-12" db="EMBL/GenBank/DDBJ databases">
        <authorList>
            <person name="Hellsten U."/>
            <person name="Grimwood J."/>
            <person name="Chapman J.A."/>
            <person name="Shapiro H."/>
            <person name="Aerts A."/>
            <person name="Otillar R.P."/>
            <person name="Terry A.Y."/>
            <person name="Boore J.L."/>
            <person name="Simakov O."/>
            <person name="Marletaz F."/>
            <person name="Cho S.-J."/>
            <person name="Edsinger-Gonzales E."/>
            <person name="Havlak P."/>
            <person name="Kuo D.-H."/>
            <person name="Larsson T."/>
            <person name="Lv J."/>
            <person name="Arendt D."/>
            <person name="Savage R."/>
            <person name="Osoegawa K."/>
            <person name="de Jong P."/>
            <person name="Lindberg D.R."/>
            <person name="Seaver E.C."/>
            <person name="Weisblat D.A."/>
            <person name="Putnam N.H."/>
            <person name="Grigoriev I.V."/>
            <person name="Rokhsar D.S."/>
        </authorList>
    </citation>
    <scope>NUCLEOTIDE SEQUENCE</scope>
    <source>
        <strain evidence="6">I ESC-2004</strain>
    </source>
</reference>
<dbReference type="AlphaFoldDB" id="R7UDJ6"/>
<dbReference type="Proteomes" id="UP000014760">
    <property type="component" value="Unassembled WGS sequence"/>
</dbReference>
<feature type="region of interest" description="Disordered" evidence="2">
    <location>
        <begin position="785"/>
        <end position="808"/>
    </location>
</feature>
<reference evidence="5" key="3">
    <citation type="submission" date="2015-06" db="UniProtKB">
        <authorList>
            <consortium name="EnsemblMetazoa"/>
        </authorList>
    </citation>
    <scope>IDENTIFICATION</scope>
</reference>
<dbReference type="PROSITE" id="PS50031">
    <property type="entry name" value="EH"/>
    <property type="match status" value="1"/>
</dbReference>
<keyword evidence="6" id="KW-1185">Reference proteome</keyword>
<proteinExistence type="predicted"/>
<dbReference type="EnsemblMetazoa" id="CapteT225590">
    <property type="protein sequence ID" value="CapteP225590"/>
    <property type="gene ID" value="CapteG225590"/>
</dbReference>
<dbReference type="Gene3D" id="1.10.238.10">
    <property type="entry name" value="EF-hand"/>
    <property type="match status" value="1"/>
</dbReference>
<sequence length="1084" mass="118498">MYPNGGHFPPTGQIPQGTMYPMMGGVPNMAPMQINPMQINPMQMNPMQPNQMRGPPQNIYMPGMVPPNNRMYIVPQGQPQMYAQPPVDPMVMRGPPPAYSTVTSKDYKVQQEKLQQQQQKQLEEQKKLLEQQAKQRHFQEQQQRLRQLSTMGCRKMDADSLIDSIVGRPKPKPVTRTVPTELPAIAPAALPTVTTEDDFGGFITGPTTTPTPPSQTTQNTNHQLPPAPQPVEKPAEPKKDLFNMMMQCSDLTAPKEAKGFARKPSCVKDVHVQKKRTESFTESQKSRRWEADTNALSDLFTLPGQGSQTFILPKWMTGDVAVPDVYNQVLEAVIPDGAIDTNLLYPILLRSGLTREVLGQIWQMCNKTTPGQLIREELFCILALISIAQNNMNYSSLEVLVKCPQAPIPNLGQDEMLIGQPEPSTVPTDAHPPPAVPAMPQRSGVVPMAIHIPGPTPPVNQNILPPPPPPEDDFADFADFQSAPPAAAAPTTPLSVSLPPPPVNDLIGQEDKYSAFKSVLTDPSADDEFGDFKSTDSRDSLSLASTEAALKSPRSQTDDSLTKGMSDSVSFSSFTSDSSNKIVSPPANLNTLEFADFKMAANTEAQSGDKYSALKALVMDKNLFEAPKEKEANSDWADFKANEESTQPEEEWASFSSAAPPTCTDFPVHQPSDFSALNDEDFPEPITKPVVKIDDSKANKLFGANMTPKQNPVGTGLSALDMLPPDFVEDDDDDPSGIDKFGTFQGGMMYGDEGISSIGAPYGGFDDLDVTPSVGKLTSMVKQDEGLFKPSKDNSPTDSQSVSSLDFVASTPGDPKTFVGQLDVQSVASLELKTVSSEVDLQLTAERAEDVTNGNRTEKQEEDFGDFNSASIEKKGPAKPLDMKEMLTEMPRLGDRYGSLMNEPQDSERHIFMWQQCLQQCAQMITQACTTINAIRNPSVIQEIISSDKGSEYLTAVTEIYKVACRIKQAMLCYSASNQKLSDLMLEIESSWGTLTVFIASTHVMPPASSLSFHKAALKADDDNTQNKACGVCLLNVDYVNNGSHDNGNHKLTYGGKQYHSPCANFWVNCVDSTLPALKIPELL</sequence>
<dbReference type="PANTHER" id="PTHR15463:SF2">
    <property type="entry name" value="SYNERGIN GAMMA"/>
    <property type="match status" value="1"/>
</dbReference>
<feature type="compositionally biased region" description="Basic and acidic residues" evidence="2">
    <location>
        <begin position="629"/>
        <end position="643"/>
    </location>
</feature>
<dbReference type="SUPFAM" id="SSF47473">
    <property type="entry name" value="EF-hand"/>
    <property type="match status" value="1"/>
</dbReference>
<evidence type="ECO:0000313" key="5">
    <source>
        <dbReference type="EnsemblMetazoa" id="CapteP225590"/>
    </source>
</evidence>
<feature type="region of interest" description="Disordered" evidence="2">
    <location>
        <begin position="202"/>
        <end position="235"/>
    </location>
</feature>
<dbReference type="OrthoDB" id="524326at2759"/>
<gene>
    <name evidence="4" type="ORF">CAPTEDRAFT_225590</name>
</gene>
<keyword evidence="1" id="KW-0175">Coiled coil</keyword>
<feature type="compositionally biased region" description="Basic and acidic residues" evidence="2">
    <location>
        <begin position="530"/>
        <end position="539"/>
    </location>
</feature>
<dbReference type="InterPro" id="IPR011992">
    <property type="entry name" value="EF-hand-dom_pair"/>
</dbReference>
<feature type="compositionally biased region" description="Low complexity" evidence="2">
    <location>
        <begin position="204"/>
        <end position="221"/>
    </location>
</feature>
<dbReference type="EMBL" id="AMQN01008254">
    <property type="status" value="NOT_ANNOTATED_CDS"/>
    <property type="molecule type" value="Genomic_DNA"/>
</dbReference>
<dbReference type="HOGENOM" id="CLU_263817_0_0_1"/>